<dbReference type="AlphaFoldDB" id="A0AAW2U784"/>
<keyword evidence="4" id="KW-0547">Nucleotide-binding</keyword>
<dbReference type="Gene3D" id="1.10.10.10">
    <property type="entry name" value="Winged helix-like DNA-binding domain superfamily/Winged helix DNA-binding domain"/>
    <property type="match status" value="1"/>
</dbReference>
<feature type="domain" description="Disease resistance R13L4/SHOC-2-like LRR" evidence="10">
    <location>
        <begin position="404"/>
        <end position="623"/>
    </location>
</feature>
<feature type="domain" description="Disease resistance protein winged helix" evidence="9">
    <location>
        <begin position="270"/>
        <end position="344"/>
    </location>
</feature>
<comment type="caution">
    <text evidence="11">The sequence shown here is derived from an EMBL/GenBank/DDBJ whole genome shotgun (WGS) entry which is preliminary data.</text>
</comment>
<evidence type="ECO:0000256" key="6">
    <source>
        <dbReference type="ARBA" id="ARBA00022840"/>
    </source>
</evidence>
<organism evidence="11">
    <name type="scientific">Sesamum radiatum</name>
    <name type="common">Black benniseed</name>
    <dbReference type="NCBI Taxonomy" id="300843"/>
    <lineage>
        <taxon>Eukaryota</taxon>
        <taxon>Viridiplantae</taxon>
        <taxon>Streptophyta</taxon>
        <taxon>Embryophyta</taxon>
        <taxon>Tracheophyta</taxon>
        <taxon>Spermatophyta</taxon>
        <taxon>Magnoliopsida</taxon>
        <taxon>eudicotyledons</taxon>
        <taxon>Gunneridae</taxon>
        <taxon>Pentapetalae</taxon>
        <taxon>asterids</taxon>
        <taxon>lamiids</taxon>
        <taxon>Lamiales</taxon>
        <taxon>Pedaliaceae</taxon>
        <taxon>Sesamum</taxon>
    </lineage>
</organism>
<feature type="compositionally biased region" description="Polar residues" evidence="7">
    <location>
        <begin position="7"/>
        <end position="22"/>
    </location>
</feature>
<dbReference type="InterPro" id="IPR036388">
    <property type="entry name" value="WH-like_DNA-bd_sf"/>
</dbReference>
<reference evidence="11" key="1">
    <citation type="submission" date="2020-06" db="EMBL/GenBank/DDBJ databases">
        <authorList>
            <person name="Li T."/>
            <person name="Hu X."/>
            <person name="Zhang T."/>
            <person name="Song X."/>
            <person name="Zhang H."/>
            <person name="Dai N."/>
            <person name="Sheng W."/>
            <person name="Hou X."/>
            <person name="Wei L."/>
        </authorList>
    </citation>
    <scope>NUCLEOTIDE SEQUENCE</scope>
    <source>
        <strain evidence="11">G02</strain>
        <tissue evidence="11">Leaf</tissue>
    </source>
</reference>
<dbReference type="FunFam" id="3.40.50.300:FF:001091">
    <property type="entry name" value="Probable disease resistance protein At1g61300"/>
    <property type="match status" value="1"/>
</dbReference>
<evidence type="ECO:0000259" key="10">
    <source>
        <dbReference type="Pfam" id="PF23598"/>
    </source>
</evidence>
<sequence>MSRLADLTSQVESMNKGESSSRTVDDTDWSRKTYGLDAEKHFVGMKEEVKLLESLLESDNMSHRVISICGMGGLGKTTVATKIYNGEVAQRCFDARAWICISQQFQLKSVLQALLKQLLLRKCEEQDADELVRKLSNVLKEKKCVVVLDGIWEVHDWNSLSPPFSILGSSSKVLLTTRNKKVASTEHVHMLGRLSEDEGWELLQKIALQTHHSRDLPPSELELLEESGREIVRKYGCLPLPISVVGGTLQQQERTSTEWKKPCFLYLGCFSEDEEIDTEKLYLIWMAEGMISSQDRGRGETLRDVAERYLFELASRCMIQVKVDEKLVYNRFESCRLHDMIRELCLSKAKEEEFLKVVDMQTSGQDKRSMCRTSRLAVHLNGIKDDYIRGNQNLRSLICPYKRTIIGGGKLKLDGLNEFETLVGFNSRTDDAAHLLKLPKLHRVLDGEVSDQKSLFMIVDHILNHQDQFREIQLEISNSCNINLEEGTNLVGKLLMCHSLTRLNIRCRVSKLPSYRPELCQNLIHLILVNSHIEKDPMEILEKLPTLRYLILGYSSYVGREMVCRATGFPQLRRLNLSDLYNLEEWRVEEGAMPNLCSLYIGNCKKLEMIPHGLKFITTLKKLFIHNMPKEFVDRVRVVDGEEGEDYHKIKHIPSVSLPTD</sequence>
<dbReference type="GO" id="GO:0005524">
    <property type="term" value="F:ATP binding"/>
    <property type="evidence" value="ECO:0007669"/>
    <property type="project" value="UniProtKB-KW"/>
</dbReference>
<evidence type="ECO:0000256" key="4">
    <source>
        <dbReference type="ARBA" id="ARBA00022741"/>
    </source>
</evidence>
<dbReference type="Gene3D" id="1.10.8.430">
    <property type="entry name" value="Helical domain of apoptotic protease-activating factors"/>
    <property type="match status" value="1"/>
</dbReference>
<dbReference type="EMBL" id="JACGWJ010000006">
    <property type="protein sequence ID" value="KAL0412933.1"/>
    <property type="molecule type" value="Genomic_DNA"/>
</dbReference>
<dbReference type="PANTHER" id="PTHR23155">
    <property type="entry name" value="DISEASE RESISTANCE PROTEIN RP"/>
    <property type="match status" value="1"/>
</dbReference>
<dbReference type="PRINTS" id="PR00364">
    <property type="entry name" value="DISEASERSIST"/>
</dbReference>
<dbReference type="Gene3D" id="3.40.50.300">
    <property type="entry name" value="P-loop containing nucleotide triphosphate hydrolases"/>
    <property type="match status" value="1"/>
</dbReference>
<accession>A0AAW2U784</accession>
<dbReference type="FunFam" id="1.10.10.10:FF:000322">
    <property type="entry name" value="Probable disease resistance protein At1g63360"/>
    <property type="match status" value="1"/>
</dbReference>
<dbReference type="SUPFAM" id="SSF52058">
    <property type="entry name" value="L domain-like"/>
    <property type="match status" value="1"/>
</dbReference>
<keyword evidence="6" id="KW-0067">ATP-binding</keyword>
<evidence type="ECO:0000256" key="2">
    <source>
        <dbReference type="ARBA" id="ARBA00022614"/>
    </source>
</evidence>
<dbReference type="Pfam" id="PF23559">
    <property type="entry name" value="WHD_DRP"/>
    <property type="match status" value="1"/>
</dbReference>
<dbReference type="InterPro" id="IPR002182">
    <property type="entry name" value="NB-ARC"/>
</dbReference>
<dbReference type="Gene3D" id="3.80.10.10">
    <property type="entry name" value="Ribonuclease Inhibitor"/>
    <property type="match status" value="1"/>
</dbReference>
<evidence type="ECO:0000259" key="8">
    <source>
        <dbReference type="Pfam" id="PF00931"/>
    </source>
</evidence>
<gene>
    <name evidence="11" type="ORF">Sradi_1495000</name>
</gene>
<dbReference type="GO" id="GO:0098542">
    <property type="term" value="P:defense response to other organism"/>
    <property type="evidence" value="ECO:0007669"/>
    <property type="project" value="TreeGrafter"/>
</dbReference>
<dbReference type="InterPro" id="IPR058922">
    <property type="entry name" value="WHD_DRP"/>
</dbReference>
<evidence type="ECO:0000256" key="7">
    <source>
        <dbReference type="SAM" id="MobiDB-lite"/>
    </source>
</evidence>
<feature type="domain" description="NB-ARC" evidence="8">
    <location>
        <begin position="50"/>
        <end position="210"/>
    </location>
</feature>
<dbReference type="InterPro" id="IPR032675">
    <property type="entry name" value="LRR_dom_sf"/>
</dbReference>
<dbReference type="GO" id="GO:0051607">
    <property type="term" value="P:defense response to virus"/>
    <property type="evidence" value="ECO:0007669"/>
    <property type="project" value="UniProtKB-ARBA"/>
</dbReference>
<dbReference type="InterPro" id="IPR042197">
    <property type="entry name" value="Apaf_helical"/>
</dbReference>
<keyword evidence="3" id="KW-0677">Repeat</keyword>
<protein>
    <submittedName>
        <fullName evidence="11">Disease resistance RPP8-like protein 2</fullName>
    </submittedName>
</protein>
<evidence type="ECO:0000256" key="5">
    <source>
        <dbReference type="ARBA" id="ARBA00022821"/>
    </source>
</evidence>
<proteinExistence type="inferred from homology"/>
<dbReference type="InterPro" id="IPR055414">
    <property type="entry name" value="LRR_R13L4/SHOC2-like"/>
</dbReference>
<keyword evidence="2" id="KW-0433">Leucine-rich repeat</keyword>
<dbReference type="Pfam" id="PF00931">
    <property type="entry name" value="NB-ARC"/>
    <property type="match status" value="1"/>
</dbReference>
<evidence type="ECO:0000256" key="3">
    <source>
        <dbReference type="ARBA" id="ARBA00022737"/>
    </source>
</evidence>
<dbReference type="InterPro" id="IPR044974">
    <property type="entry name" value="Disease_R_plants"/>
</dbReference>
<comment type="similarity">
    <text evidence="1">Belongs to the disease resistance NB-LRR family.</text>
</comment>
<dbReference type="GO" id="GO:0043531">
    <property type="term" value="F:ADP binding"/>
    <property type="evidence" value="ECO:0007669"/>
    <property type="project" value="InterPro"/>
</dbReference>
<name>A0AAW2U784_SESRA</name>
<evidence type="ECO:0000313" key="11">
    <source>
        <dbReference type="EMBL" id="KAL0412933.1"/>
    </source>
</evidence>
<dbReference type="Pfam" id="PF23598">
    <property type="entry name" value="LRR_14"/>
    <property type="match status" value="1"/>
</dbReference>
<evidence type="ECO:0000256" key="1">
    <source>
        <dbReference type="ARBA" id="ARBA00008894"/>
    </source>
</evidence>
<reference evidence="11" key="2">
    <citation type="journal article" date="2024" name="Plant">
        <title>Genomic evolution and insights into agronomic trait innovations of Sesamum species.</title>
        <authorList>
            <person name="Miao H."/>
            <person name="Wang L."/>
            <person name="Qu L."/>
            <person name="Liu H."/>
            <person name="Sun Y."/>
            <person name="Le M."/>
            <person name="Wang Q."/>
            <person name="Wei S."/>
            <person name="Zheng Y."/>
            <person name="Lin W."/>
            <person name="Duan Y."/>
            <person name="Cao H."/>
            <person name="Xiong S."/>
            <person name="Wang X."/>
            <person name="Wei L."/>
            <person name="Li C."/>
            <person name="Ma Q."/>
            <person name="Ju M."/>
            <person name="Zhao R."/>
            <person name="Li G."/>
            <person name="Mu C."/>
            <person name="Tian Q."/>
            <person name="Mei H."/>
            <person name="Zhang T."/>
            <person name="Gao T."/>
            <person name="Zhang H."/>
        </authorList>
    </citation>
    <scope>NUCLEOTIDE SEQUENCE</scope>
    <source>
        <strain evidence="11">G02</strain>
    </source>
</reference>
<dbReference type="InterPro" id="IPR027417">
    <property type="entry name" value="P-loop_NTPase"/>
</dbReference>
<dbReference type="PANTHER" id="PTHR23155:SF1185">
    <property type="entry name" value="DISEASE RESISTANCE RPP8-LIKE PROTEIN 3-RELATED"/>
    <property type="match status" value="1"/>
</dbReference>
<evidence type="ECO:0000259" key="9">
    <source>
        <dbReference type="Pfam" id="PF23559"/>
    </source>
</evidence>
<feature type="region of interest" description="Disordered" evidence="7">
    <location>
        <begin position="1"/>
        <end position="25"/>
    </location>
</feature>
<dbReference type="SUPFAM" id="SSF52540">
    <property type="entry name" value="P-loop containing nucleoside triphosphate hydrolases"/>
    <property type="match status" value="1"/>
</dbReference>
<keyword evidence="5" id="KW-0611">Plant defense</keyword>